<proteinExistence type="predicted"/>
<dbReference type="EMBL" id="QXGC01009413">
    <property type="protein sequence ID" value="KAE9157676.1"/>
    <property type="molecule type" value="Genomic_DNA"/>
</dbReference>
<protein>
    <submittedName>
        <fullName evidence="1">Uncharacterized protein</fullName>
    </submittedName>
</protein>
<dbReference type="Proteomes" id="UP000476176">
    <property type="component" value="Unassembled WGS sequence"/>
</dbReference>
<comment type="caution">
    <text evidence="1">The sequence shown here is derived from an EMBL/GenBank/DDBJ whole genome shotgun (WGS) entry which is preliminary data.</text>
</comment>
<gene>
    <name evidence="1" type="ORF">PF004_g32136</name>
</gene>
<accession>A0A6G0M805</accession>
<reference evidence="1 2" key="1">
    <citation type="submission" date="2018-09" db="EMBL/GenBank/DDBJ databases">
        <title>Genomic investigation of the strawberry pathogen Phytophthora fragariae indicates pathogenicity is determined by transcriptional variation in three key races.</title>
        <authorList>
            <person name="Adams T.M."/>
            <person name="Armitage A.D."/>
            <person name="Sobczyk M.K."/>
            <person name="Bates H.J."/>
            <person name="Dunwell J.M."/>
            <person name="Nellist C.F."/>
            <person name="Harrison R.J."/>
        </authorList>
    </citation>
    <scope>NUCLEOTIDE SEQUENCE [LARGE SCALE GENOMIC DNA]</scope>
    <source>
        <strain evidence="1 2">BC-23</strain>
    </source>
</reference>
<dbReference type="AlphaFoldDB" id="A0A6G0M805"/>
<sequence>GRRRRAAPGRWTTTGGKDAAALLRGGLVLQAAGVRGNTNKRVEARETTAFGPLCERFDMYEVAEGMILFATGMHGKLWGRKQWHCRRRARGEGKDRCRLMH</sequence>
<organism evidence="1 2">
    <name type="scientific">Phytophthora fragariae</name>
    <dbReference type="NCBI Taxonomy" id="53985"/>
    <lineage>
        <taxon>Eukaryota</taxon>
        <taxon>Sar</taxon>
        <taxon>Stramenopiles</taxon>
        <taxon>Oomycota</taxon>
        <taxon>Peronosporomycetes</taxon>
        <taxon>Peronosporales</taxon>
        <taxon>Peronosporaceae</taxon>
        <taxon>Phytophthora</taxon>
    </lineage>
</organism>
<feature type="non-terminal residue" evidence="1">
    <location>
        <position position="1"/>
    </location>
</feature>
<name>A0A6G0M805_9STRA</name>
<evidence type="ECO:0000313" key="2">
    <source>
        <dbReference type="Proteomes" id="UP000476176"/>
    </source>
</evidence>
<evidence type="ECO:0000313" key="1">
    <source>
        <dbReference type="EMBL" id="KAE9157676.1"/>
    </source>
</evidence>